<feature type="transmembrane region" description="Helical" evidence="7">
    <location>
        <begin position="277"/>
        <end position="297"/>
    </location>
</feature>
<feature type="transmembrane region" description="Helical" evidence="7">
    <location>
        <begin position="411"/>
        <end position="431"/>
    </location>
</feature>
<dbReference type="FunFam" id="1.20.1250.20:FF:000134">
    <property type="entry name" value="MFS sugar transporter protein"/>
    <property type="match status" value="1"/>
</dbReference>
<dbReference type="InterPro" id="IPR036259">
    <property type="entry name" value="MFS_trans_sf"/>
</dbReference>
<protein>
    <submittedName>
        <fullName evidence="9">General substrate transporter</fullName>
    </submittedName>
</protein>
<keyword evidence="5 7" id="KW-1133">Transmembrane helix</keyword>
<feature type="transmembrane region" description="Helical" evidence="7">
    <location>
        <begin position="443"/>
        <end position="462"/>
    </location>
</feature>
<keyword evidence="3" id="KW-0813">Transport</keyword>
<evidence type="ECO:0000256" key="2">
    <source>
        <dbReference type="ARBA" id="ARBA00010992"/>
    </source>
</evidence>
<dbReference type="InterPro" id="IPR050360">
    <property type="entry name" value="MFS_Sugar_Transporters"/>
</dbReference>
<keyword evidence="10" id="KW-1185">Reference proteome</keyword>
<evidence type="ECO:0000256" key="1">
    <source>
        <dbReference type="ARBA" id="ARBA00004141"/>
    </source>
</evidence>
<comment type="similarity">
    <text evidence="2">Belongs to the major facilitator superfamily. Sugar transporter (TC 2.A.1.1) family.</text>
</comment>
<dbReference type="PROSITE" id="PS00216">
    <property type="entry name" value="SUGAR_TRANSPORT_1"/>
    <property type="match status" value="1"/>
</dbReference>
<comment type="subcellular location">
    <subcellularLocation>
        <location evidence="1">Membrane</location>
        <topology evidence="1">Multi-pass membrane protein</topology>
    </subcellularLocation>
</comment>
<gene>
    <name evidence="9" type="ORF">DMC30DRAFT_11064</name>
</gene>
<sequence>MSKTFRDFPNNTADSWWKDPSLRKNMFAAVVCYFGTFAAGYDGSYMNGLQSLPSWNEYFNYPEGNRLGIISASSYLPTLVLLPFYSLACDYFGRRPAAVFGAVLLVGGAILGALATNEAMLIAGRAVVGVAGSLVLLATNLLCNECLHPRLRAVGAGFFLVFYYTGSIVSSWVVYGVILYNWTSDWGWRLPTLLQALGPIVVGAGCFFIDESPRFLLAKGRREKALQVLADNHANGDRDDPLVLHEMDEIEEALAREKREQTGFRTFLKTKGNRHRLLILLTTGTGSQSNGVAIYSYYLAPALRIAGVTSALEQTGINAGMAIFNLGLAVVGAALVERAGRRKLWLFSTGGMLLSYIILIAVSATFASSGSKSLGLCSVAFMFICYGFYDIGWTPLAFAYTTEILPYSMRASGMALFVWMQNAALCLNQWINPIGLSAVAWKYYFVFLCTLVMYLVLIYFFFVETKGLALEEIALLFDDNEGRTLKEKKEAVDAHVKISTKQIQNDLAHIEDKDKDAESV</sequence>
<keyword evidence="6 7" id="KW-0472">Membrane</keyword>
<feature type="transmembrane region" description="Helical" evidence="7">
    <location>
        <begin position="154"/>
        <end position="178"/>
    </location>
</feature>
<dbReference type="EMBL" id="SOZI01000010">
    <property type="protein sequence ID" value="TNY23574.1"/>
    <property type="molecule type" value="Genomic_DNA"/>
</dbReference>
<dbReference type="InterPro" id="IPR005829">
    <property type="entry name" value="Sugar_transporter_CS"/>
</dbReference>
<dbReference type="GO" id="GO:0005351">
    <property type="term" value="F:carbohydrate:proton symporter activity"/>
    <property type="evidence" value="ECO:0007669"/>
    <property type="project" value="TreeGrafter"/>
</dbReference>
<dbReference type="SUPFAM" id="SSF103473">
    <property type="entry name" value="MFS general substrate transporter"/>
    <property type="match status" value="1"/>
</dbReference>
<feature type="transmembrane region" description="Helical" evidence="7">
    <location>
        <begin position="344"/>
        <end position="367"/>
    </location>
</feature>
<accession>A0A5C5G5F8</accession>
<evidence type="ECO:0000313" key="10">
    <source>
        <dbReference type="Proteomes" id="UP000311382"/>
    </source>
</evidence>
<name>A0A5C5G5F8_9BASI</name>
<feature type="domain" description="Major facilitator superfamily (MFS) profile" evidence="8">
    <location>
        <begin position="28"/>
        <end position="466"/>
    </location>
</feature>
<evidence type="ECO:0000256" key="6">
    <source>
        <dbReference type="ARBA" id="ARBA00023136"/>
    </source>
</evidence>
<dbReference type="GO" id="GO:0016020">
    <property type="term" value="C:membrane"/>
    <property type="evidence" value="ECO:0007669"/>
    <property type="project" value="UniProtKB-SubCell"/>
</dbReference>
<dbReference type="InterPro" id="IPR005828">
    <property type="entry name" value="MFS_sugar_transport-like"/>
</dbReference>
<dbReference type="Proteomes" id="UP000311382">
    <property type="component" value="Unassembled WGS sequence"/>
</dbReference>
<dbReference type="Pfam" id="PF00083">
    <property type="entry name" value="Sugar_tr"/>
    <property type="match status" value="1"/>
</dbReference>
<dbReference type="PANTHER" id="PTHR48022">
    <property type="entry name" value="PLASTIDIC GLUCOSE TRANSPORTER 4"/>
    <property type="match status" value="1"/>
</dbReference>
<reference evidence="9 10" key="1">
    <citation type="submission" date="2019-03" db="EMBL/GenBank/DDBJ databases">
        <title>Rhodosporidium diobovatum UCD-FST 08-225 genome sequencing, assembly, and annotation.</title>
        <authorList>
            <person name="Fakankun I.U."/>
            <person name="Fristensky B."/>
            <person name="Levin D.B."/>
        </authorList>
    </citation>
    <scope>NUCLEOTIDE SEQUENCE [LARGE SCALE GENOMIC DNA]</scope>
    <source>
        <strain evidence="9 10">UCD-FST 08-225</strain>
    </source>
</reference>
<proteinExistence type="inferred from homology"/>
<evidence type="ECO:0000259" key="8">
    <source>
        <dbReference type="PROSITE" id="PS50850"/>
    </source>
</evidence>
<dbReference type="AlphaFoldDB" id="A0A5C5G5F8"/>
<feature type="transmembrane region" description="Helical" evidence="7">
    <location>
        <begin position="26"/>
        <end position="46"/>
    </location>
</feature>
<evidence type="ECO:0000256" key="4">
    <source>
        <dbReference type="ARBA" id="ARBA00022692"/>
    </source>
</evidence>
<feature type="transmembrane region" description="Helical" evidence="7">
    <location>
        <begin position="97"/>
        <end position="116"/>
    </location>
</feature>
<feature type="transmembrane region" description="Helical" evidence="7">
    <location>
        <begin position="122"/>
        <end position="142"/>
    </location>
</feature>
<dbReference type="STRING" id="5288.A0A5C5G5F8"/>
<dbReference type="InterPro" id="IPR020846">
    <property type="entry name" value="MFS_dom"/>
</dbReference>
<evidence type="ECO:0000256" key="5">
    <source>
        <dbReference type="ARBA" id="ARBA00022989"/>
    </source>
</evidence>
<feature type="transmembrane region" description="Helical" evidence="7">
    <location>
        <begin position="66"/>
        <end position="85"/>
    </location>
</feature>
<feature type="transmembrane region" description="Helical" evidence="7">
    <location>
        <begin position="317"/>
        <end position="337"/>
    </location>
</feature>
<dbReference type="OrthoDB" id="6133115at2759"/>
<organism evidence="9 10">
    <name type="scientific">Rhodotorula diobovata</name>
    <dbReference type="NCBI Taxonomy" id="5288"/>
    <lineage>
        <taxon>Eukaryota</taxon>
        <taxon>Fungi</taxon>
        <taxon>Dikarya</taxon>
        <taxon>Basidiomycota</taxon>
        <taxon>Pucciniomycotina</taxon>
        <taxon>Microbotryomycetes</taxon>
        <taxon>Sporidiobolales</taxon>
        <taxon>Sporidiobolaceae</taxon>
        <taxon>Rhodotorula</taxon>
    </lineage>
</organism>
<dbReference type="PANTHER" id="PTHR48022:SF2">
    <property type="entry name" value="PLASTIDIC GLUCOSE TRANSPORTER 4"/>
    <property type="match status" value="1"/>
</dbReference>
<keyword evidence="4 7" id="KW-0812">Transmembrane</keyword>
<feature type="transmembrane region" description="Helical" evidence="7">
    <location>
        <begin position="373"/>
        <end position="399"/>
    </location>
</feature>
<evidence type="ECO:0000256" key="3">
    <source>
        <dbReference type="ARBA" id="ARBA00022448"/>
    </source>
</evidence>
<dbReference type="PROSITE" id="PS50850">
    <property type="entry name" value="MFS"/>
    <property type="match status" value="1"/>
</dbReference>
<comment type="caution">
    <text evidence="9">The sequence shown here is derived from an EMBL/GenBank/DDBJ whole genome shotgun (WGS) entry which is preliminary data.</text>
</comment>
<evidence type="ECO:0000256" key="7">
    <source>
        <dbReference type="SAM" id="Phobius"/>
    </source>
</evidence>
<dbReference type="Gene3D" id="1.20.1250.20">
    <property type="entry name" value="MFS general substrate transporter like domains"/>
    <property type="match status" value="1"/>
</dbReference>
<feature type="transmembrane region" description="Helical" evidence="7">
    <location>
        <begin position="190"/>
        <end position="209"/>
    </location>
</feature>
<evidence type="ECO:0000313" key="9">
    <source>
        <dbReference type="EMBL" id="TNY23574.1"/>
    </source>
</evidence>